<keyword evidence="4 6" id="KW-1133">Transmembrane helix</keyword>
<evidence type="ECO:0000256" key="4">
    <source>
        <dbReference type="ARBA" id="ARBA00022989"/>
    </source>
</evidence>
<dbReference type="FunFam" id="3.30.70.270:FF:000001">
    <property type="entry name" value="Diguanylate cyclase domain protein"/>
    <property type="match status" value="1"/>
</dbReference>
<dbReference type="InterPro" id="IPR033479">
    <property type="entry name" value="dCache_1"/>
</dbReference>
<dbReference type="PROSITE" id="PS50887">
    <property type="entry name" value="GGDEF"/>
    <property type="match status" value="1"/>
</dbReference>
<dbReference type="InterPro" id="IPR029151">
    <property type="entry name" value="Sensor-like_sf"/>
</dbReference>
<dbReference type="Proteomes" id="UP000272238">
    <property type="component" value="Unassembled WGS sequence"/>
</dbReference>
<dbReference type="SMART" id="SM00267">
    <property type="entry name" value="GGDEF"/>
    <property type="match status" value="1"/>
</dbReference>
<proteinExistence type="predicted"/>
<dbReference type="CDD" id="cd01949">
    <property type="entry name" value="GGDEF"/>
    <property type="match status" value="1"/>
</dbReference>
<protein>
    <submittedName>
        <fullName evidence="8">GGDEF domain-containing protein</fullName>
    </submittedName>
</protein>
<comment type="subcellular location">
    <subcellularLocation>
        <location evidence="1">Cell membrane</location>
        <topology evidence="1">Multi-pass membrane protein</topology>
    </subcellularLocation>
</comment>
<evidence type="ECO:0000259" key="7">
    <source>
        <dbReference type="PROSITE" id="PS50887"/>
    </source>
</evidence>
<dbReference type="CDD" id="cd18773">
    <property type="entry name" value="PDC1_HK_sensor"/>
    <property type="match status" value="1"/>
</dbReference>
<evidence type="ECO:0000256" key="1">
    <source>
        <dbReference type="ARBA" id="ARBA00004651"/>
    </source>
</evidence>
<dbReference type="GO" id="GO:0043709">
    <property type="term" value="P:cell adhesion involved in single-species biofilm formation"/>
    <property type="evidence" value="ECO:0007669"/>
    <property type="project" value="TreeGrafter"/>
</dbReference>
<accession>A0A494YVR9</accession>
<evidence type="ECO:0000256" key="6">
    <source>
        <dbReference type="SAM" id="Phobius"/>
    </source>
</evidence>
<organism evidence="8 9">
    <name type="scientific">Ureibacillus endophyticus</name>
    <dbReference type="NCBI Taxonomy" id="1978490"/>
    <lineage>
        <taxon>Bacteria</taxon>
        <taxon>Bacillati</taxon>
        <taxon>Bacillota</taxon>
        <taxon>Bacilli</taxon>
        <taxon>Bacillales</taxon>
        <taxon>Caryophanaceae</taxon>
        <taxon>Ureibacillus</taxon>
    </lineage>
</organism>
<feature type="domain" description="GGDEF" evidence="7">
    <location>
        <begin position="389"/>
        <end position="519"/>
    </location>
</feature>
<evidence type="ECO:0000256" key="3">
    <source>
        <dbReference type="ARBA" id="ARBA00022692"/>
    </source>
</evidence>
<keyword evidence="9" id="KW-1185">Reference proteome</keyword>
<dbReference type="AlphaFoldDB" id="A0A494YVR9"/>
<dbReference type="PANTHER" id="PTHR45138:SF9">
    <property type="entry name" value="DIGUANYLATE CYCLASE DGCM-RELATED"/>
    <property type="match status" value="1"/>
</dbReference>
<dbReference type="SUPFAM" id="SSF103190">
    <property type="entry name" value="Sensory domain-like"/>
    <property type="match status" value="2"/>
</dbReference>
<dbReference type="EMBL" id="RBZN01000046">
    <property type="protein sequence ID" value="RKQ14312.1"/>
    <property type="molecule type" value="Genomic_DNA"/>
</dbReference>
<dbReference type="OrthoDB" id="9759607at2"/>
<evidence type="ECO:0000256" key="2">
    <source>
        <dbReference type="ARBA" id="ARBA00022475"/>
    </source>
</evidence>
<keyword evidence="3 6" id="KW-0812">Transmembrane</keyword>
<comment type="caution">
    <text evidence="8">The sequence shown here is derived from an EMBL/GenBank/DDBJ whole genome shotgun (WGS) entry which is preliminary data.</text>
</comment>
<name>A0A494YVR9_9BACL</name>
<evidence type="ECO:0000313" key="9">
    <source>
        <dbReference type="Proteomes" id="UP000272238"/>
    </source>
</evidence>
<dbReference type="CDD" id="cd12912">
    <property type="entry name" value="PDC2_MCP_like"/>
    <property type="match status" value="1"/>
</dbReference>
<gene>
    <name evidence="8" type="ORF">D8M03_14320</name>
</gene>
<dbReference type="InterPro" id="IPR050469">
    <property type="entry name" value="Diguanylate_Cyclase"/>
</dbReference>
<dbReference type="GO" id="GO:0005886">
    <property type="term" value="C:plasma membrane"/>
    <property type="evidence" value="ECO:0007669"/>
    <property type="project" value="UniProtKB-SubCell"/>
</dbReference>
<dbReference type="InterPro" id="IPR029787">
    <property type="entry name" value="Nucleotide_cyclase"/>
</dbReference>
<dbReference type="RefSeq" id="WP_121215512.1">
    <property type="nucleotide sequence ID" value="NZ_RBZN01000046.1"/>
</dbReference>
<dbReference type="Pfam" id="PF00990">
    <property type="entry name" value="GGDEF"/>
    <property type="match status" value="1"/>
</dbReference>
<evidence type="ECO:0000256" key="5">
    <source>
        <dbReference type="ARBA" id="ARBA00023136"/>
    </source>
</evidence>
<dbReference type="GO" id="GO:1902201">
    <property type="term" value="P:negative regulation of bacterial-type flagellum-dependent cell motility"/>
    <property type="evidence" value="ECO:0007669"/>
    <property type="project" value="TreeGrafter"/>
</dbReference>
<keyword evidence="2" id="KW-1003">Cell membrane</keyword>
<dbReference type="Pfam" id="PF02743">
    <property type="entry name" value="dCache_1"/>
    <property type="match status" value="1"/>
</dbReference>
<keyword evidence="5 6" id="KW-0472">Membrane</keyword>
<dbReference type="Gene3D" id="3.30.450.20">
    <property type="entry name" value="PAS domain"/>
    <property type="match status" value="1"/>
</dbReference>
<dbReference type="Gene3D" id="3.30.70.270">
    <property type="match status" value="1"/>
</dbReference>
<dbReference type="PANTHER" id="PTHR45138">
    <property type="entry name" value="REGULATORY COMPONENTS OF SENSORY TRANSDUCTION SYSTEM"/>
    <property type="match status" value="1"/>
</dbReference>
<evidence type="ECO:0000313" key="8">
    <source>
        <dbReference type="EMBL" id="RKQ14312.1"/>
    </source>
</evidence>
<dbReference type="InterPro" id="IPR000160">
    <property type="entry name" value="GGDEF_dom"/>
</dbReference>
<reference evidence="8 9" key="1">
    <citation type="journal article" date="2016" name="Antonie Van Leeuwenhoek">
        <title>Lysinibacillus endophyticus sp. nov., an indole-3-acetic acid producing endophytic bacterium isolated from corn root (Zea mays cv. Xinken-5).</title>
        <authorList>
            <person name="Yu J."/>
            <person name="Guan X."/>
            <person name="Liu C."/>
            <person name="Xiang W."/>
            <person name="Yu Z."/>
            <person name="Liu X."/>
            <person name="Wang G."/>
        </authorList>
    </citation>
    <scope>NUCLEOTIDE SEQUENCE [LARGE SCALE GENOMIC DNA]</scope>
    <source>
        <strain evidence="8 9">DSM 100506</strain>
    </source>
</reference>
<feature type="transmembrane region" description="Helical" evidence="6">
    <location>
        <begin position="12"/>
        <end position="30"/>
    </location>
</feature>
<dbReference type="NCBIfam" id="TIGR00254">
    <property type="entry name" value="GGDEF"/>
    <property type="match status" value="1"/>
</dbReference>
<dbReference type="InterPro" id="IPR043128">
    <property type="entry name" value="Rev_trsase/Diguanyl_cyclase"/>
</dbReference>
<dbReference type="GO" id="GO:0052621">
    <property type="term" value="F:diguanylate cyclase activity"/>
    <property type="evidence" value="ECO:0007669"/>
    <property type="project" value="TreeGrafter"/>
</dbReference>
<sequence length="521" mass="59056">MMKKVLKLNVVINILVILVVFFATVIHLYSSMDALRTSLTNNYLESNHNYAIKLAEEVDYITDELQKRIITIANLSSSSDFRQQSNLDTLFYSENDHFNSIFFTDTKGVIQLISPSVINTPDNISVRAGTKIDSEIMKRALTEKKPFISEVYKTKSGTLFLLVTAPVFNEQREHIGVMVGTVYLEDQNAIKIALGTHGYDDGSYVFAVDKKGHIISHPNISRIYADISDNPIMKILKQGKSGFDKVTKGDKEYFAGYTTTKNLGWGIVSLTPASTINEPINDLLIKIVTRSLTTLIILLIIATFLVRSITKPLTELALYSEKSILNRKIDIGKDDINIQSHIYEINQLYRQVKSHLVMLKKEVQLDGLTGLANRRTFDEIIKDWINKRQSFSIIFLDIDNFKKVNDTYGHLVGDDVLRYLSATINNFSSEDDLSFRYGGEEFGILLKNKSEDEAYKIAEQLRRKIEQTASPTGKPITVSLGVTSLKEMDNHPKTIIERADYALYQSKKTGKNRTTLYKKQD</sequence>
<dbReference type="SUPFAM" id="SSF55073">
    <property type="entry name" value="Nucleotide cyclase"/>
    <property type="match status" value="1"/>
</dbReference>